<name>A0A0B8PC17_9VIBR</name>
<reference evidence="1 2" key="1">
    <citation type="submission" date="2015-01" db="EMBL/GenBank/DDBJ databases">
        <title>Vibrio sp. C5 JCM 19232 whole genome shotgun sequence.</title>
        <authorList>
            <person name="Sawabe T."/>
            <person name="Meirelles P."/>
            <person name="Feng G."/>
            <person name="Sayaka M."/>
            <person name="Hattori M."/>
            <person name="Ohkuma M."/>
        </authorList>
    </citation>
    <scope>NUCLEOTIDE SEQUENCE [LARGE SCALE GENOMIC DNA]</scope>
    <source>
        <strain evidence="1 2">JCM19232</strain>
    </source>
</reference>
<proteinExistence type="predicted"/>
<dbReference type="AlphaFoldDB" id="A0A0B8PC17"/>
<protein>
    <submittedName>
        <fullName evidence="1">Uncharacterized protein</fullName>
    </submittedName>
</protein>
<comment type="caution">
    <text evidence="1">The sequence shown here is derived from an EMBL/GenBank/DDBJ whole genome shotgun (WGS) entry which is preliminary data.</text>
</comment>
<evidence type="ECO:0000313" key="1">
    <source>
        <dbReference type="EMBL" id="GAM64350.1"/>
    </source>
</evidence>
<dbReference type="EMBL" id="BBSA01000012">
    <property type="protein sequence ID" value="GAM64350.1"/>
    <property type="molecule type" value="Genomic_DNA"/>
</dbReference>
<accession>A0A0B8PC17</accession>
<organism evidence="1 2">
    <name type="scientific">Vibrio ishigakensis</name>
    <dbReference type="NCBI Taxonomy" id="1481914"/>
    <lineage>
        <taxon>Bacteria</taxon>
        <taxon>Pseudomonadati</taxon>
        <taxon>Pseudomonadota</taxon>
        <taxon>Gammaproteobacteria</taxon>
        <taxon>Vibrionales</taxon>
        <taxon>Vibrionaceae</taxon>
        <taxon>Vibrio</taxon>
    </lineage>
</organism>
<sequence length="322" mass="36788">MLNYASIDVPFNLRHSCWFCGEPSHQELTFPIQESDYITHIPLAIPACDECRTIAKGTANVMRAPESIYDLKLQVKNALMKRYAKHLGIGANWTKEELEETTLDGTAFKGFTDSAWAMYEIAKQRADFNGWDLYVDGMELDILDDTYAFEFEGKKFASFDSAVEFFLRAESLNKYLFEGLVGILGQGRFAYALKIGRLYTGVSRREANEILEEIATQEADRKQMLSQEKLHNNLKRVDAERISEVEIDGVSVPAEAIGWAMSRSINNLEKLEQSEDAFFEQHEHLGGVGAFHLFNGLQVYLHARTNIDWAREQDPNHELWIK</sequence>
<evidence type="ECO:0000313" key="2">
    <source>
        <dbReference type="Proteomes" id="UP000031670"/>
    </source>
</evidence>
<reference evidence="1 2" key="2">
    <citation type="submission" date="2015-01" db="EMBL/GenBank/DDBJ databases">
        <authorList>
            <consortium name="NBRP consortium"/>
            <person name="Sawabe T."/>
            <person name="Meirelles P."/>
            <person name="Feng G."/>
            <person name="Sayaka M."/>
            <person name="Hattori M."/>
            <person name="Ohkuma M."/>
        </authorList>
    </citation>
    <scope>NUCLEOTIDE SEQUENCE [LARGE SCALE GENOMIC DNA]</scope>
    <source>
        <strain evidence="1 2">JCM19232</strain>
    </source>
</reference>
<gene>
    <name evidence="1" type="ORF">JCM19232_1020</name>
</gene>
<dbReference type="Proteomes" id="UP000031670">
    <property type="component" value="Unassembled WGS sequence"/>
</dbReference>